<gene>
    <name evidence="2" type="ORF">AG4045_021851</name>
</gene>
<dbReference type="EMBL" id="WRXP01001839">
    <property type="protein sequence ID" value="KAF1002040.1"/>
    <property type="molecule type" value="Genomic_DNA"/>
</dbReference>
<comment type="caution">
    <text evidence="2">The sequence shown here is derived from an EMBL/GenBank/DDBJ whole genome shotgun (WGS) entry which is preliminary data.</text>
</comment>
<name>A0A6L5B902_APIGR</name>
<feature type="region of interest" description="Disordered" evidence="1">
    <location>
        <begin position="177"/>
        <end position="230"/>
    </location>
</feature>
<organism evidence="2 3">
    <name type="scientific">Apium graveolens</name>
    <name type="common">Celery</name>
    <dbReference type="NCBI Taxonomy" id="4045"/>
    <lineage>
        <taxon>Eukaryota</taxon>
        <taxon>Viridiplantae</taxon>
        <taxon>Streptophyta</taxon>
        <taxon>Embryophyta</taxon>
        <taxon>Tracheophyta</taxon>
        <taxon>Spermatophyta</taxon>
        <taxon>Magnoliopsida</taxon>
        <taxon>eudicotyledons</taxon>
        <taxon>Gunneridae</taxon>
        <taxon>Pentapetalae</taxon>
        <taxon>asterids</taxon>
        <taxon>campanulids</taxon>
        <taxon>Apiales</taxon>
        <taxon>Apiaceae</taxon>
        <taxon>Apioideae</taxon>
        <taxon>apioid superclade</taxon>
        <taxon>Apieae</taxon>
        <taxon>Apium</taxon>
    </lineage>
</organism>
<proteinExistence type="predicted"/>
<evidence type="ECO:0000313" key="2">
    <source>
        <dbReference type="EMBL" id="KAF1002040.1"/>
    </source>
</evidence>
<feature type="compositionally biased region" description="Basic and acidic residues" evidence="1">
    <location>
        <begin position="197"/>
        <end position="209"/>
    </location>
</feature>
<evidence type="ECO:0000313" key="3">
    <source>
        <dbReference type="Proteomes" id="UP000593563"/>
    </source>
</evidence>
<dbReference type="AlphaFoldDB" id="A0A6L5B902"/>
<reference evidence="2" key="1">
    <citation type="submission" date="2020-01" db="EMBL/GenBank/DDBJ databases">
        <title>The Celery Genome Sequence Reveals Sequential Paleo-tetraploidization, Resistance Gene Elimination, Karyotype Evolution, and Functional Innovation in Apiales.</title>
        <authorList>
            <person name="Song X."/>
        </authorList>
    </citation>
    <scope>NUCLEOTIDE SEQUENCE</scope>
    <source>
        <tissue evidence="2">Leaf</tissue>
    </source>
</reference>
<protein>
    <submittedName>
        <fullName evidence="2">Uncharacterized protein</fullName>
    </submittedName>
</protein>
<keyword evidence="3" id="KW-1185">Reference proteome</keyword>
<sequence length="230" mass="26738">MQQWWKTEMVEQDKEYEIHLRTLSSSARDSNFNADPSLLTSLLFKLKGRQICDVLRYWNKRMENLIKQQQQQKRVKNSRGGQASKEILTAKGTRIPLQQTESFKRGFPLIAILEIATISKVQLQEDINYSFMLRFQRNIEHTCFPIIWERVTGITPAPFLEKIVIQWTLIKQKERQKGLPVSKTGEKPVKLRQKLANQKDRAVLVEESNKQPSNPSGDKDCSDVGTEENH</sequence>
<dbReference type="Proteomes" id="UP000593563">
    <property type="component" value="Unassembled WGS sequence"/>
</dbReference>
<feature type="compositionally biased region" description="Basic and acidic residues" evidence="1">
    <location>
        <begin position="217"/>
        <end position="230"/>
    </location>
</feature>
<accession>A0A6L5B902</accession>
<evidence type="ECO:0000256" key="1">
    <source>
        <dbReference type="SAM" id="MobiDB-lite"/>
    </source>
</evidence>
<feature type="non-terminal residue" evidence="2">
    <location>
        <position position="230"/>
    </location>
</feature>